<dbReference type="InterPro" id="IPR004089">
    <property type="entry name" value="MCPsignal_dom"/>
</dbReference>
<dbReference type="RefSeq" id="WP_252683257.1">
    <property type="nucleotide sequence ID" value="NZ_JAMXHT010000007.1"/>
</dbReference>
<dbReference type="CDD" id="cd11386">
    <property type="entry name" value="MCP_signal"/>
    <property type="match status" value="1"/>
</dbReference>
<dbReference type="CDD" id="cd12913">
    <property type="entry name" value="PDC1_MCP_like"/>
    <property type="match status" value="1"/>
</dbReference>
<feature type="transmembrane region" description="Helical" evidence="9">
    <location>
        <begin position="269"/>
        <end position="290"/>
    </location>
</feature>
<dbReference type="Gene3D" id="1.10.287.950">
    <property type="entry name" value="Methyl-accepting chemotaxis protein"/>
    <property type="match status" value="1"/>
</dbReference>
<comment type="similarity">
    <text evidence="6">Belongs to the methyl-accepting chemotaxis (MCP) protein family.</text>
</comment>
<sequence>MRSSIRTRVVFTSIVLVALSIVCCTLANYFIARASLNEAIDRNLASITDNRAVAIGEWVAGKNRMVASLQDAVLTPEPMPFLDQIAAAGGFWDVGVGYPSKAAKFTGWPNIPSSYDPTTRPWYSAAQQAGKAVATPYVSTSGALLVALSVPVMRDGSMKAVVVGDITLDSVVDGIKSIRPTPASFGMLVDSTGRIIAHPDPKLRFKPATEIAADFSRVTVGAAGEPKGLLELTVNGAKKLVRAQAVPGTDWKVVVALDKSEATAGLRSLMIASLTCLVIVVCIASVVVAAMTTTAFRRLRDVCRAMAAIGSGNGDLTQRLPAHGRDEVADIARSFNQFVEKLQSVMLRIRDSSELVRAAANEIAAASLDLSSRTESAAANLQQTAASMHEISSTVDRSSTAARDADERSTAATRIALRGGEVVSDVVGTMAKIEEASDRIGDIIGVIDGIAFQTNLLALNAAVEAARAGEHGRGFAVVAQEVRTLAQRSAHAAREIKQLVGSTVESVAAGSAQVRQAGTTMTEIVANATEVQAIVSGIAQAANEQTQGIQEVNHAVMQLDGMVQQNAALVEQSAAASSALQEQANALATTIGQFKVD</sequence>
<reference evidence="12" key="1">
    <citation type="submission" date="2022-06" db="EMBL/GenBank/DDBJ databases">
        <authorList>
            <person name="Lu C.-H."/>
        </authorList>
    </citation>
    <scope>NUCLEOTIDE SEQUENCE</scope>
    <source>
        <strain evidence="12">21MJYT02-11</strain>
    </source>
</reference>
<reference evidence="12" key="2">
    <citation type="journal article" date="2023" name="Front. Microbiol.">
        <title>Ralstonia chuxiongensis sp. nov., Ralstonia mojiangensis sp. nov., and Ralstonia soli sp. nov., isolated from tobacco fields, are three novel species in the family Burkholderiaceae.</title>
        <authorList>
            <person name="Lu C.H."/>
            <person name="Zhang Y.Y."/>
            <person name="Jiang N."/>
            <person name="Chen W."/>
            <person name="Shao X."/>
            <person name="Zhao Z.M."/>
            <person name="Lu W.L."/>
            <person name="Hu X."/>
            <person name="Xi Y.X."/>
            <person name="Zou S.Y."/>
            <person name="Wei Q.J."/>
            <person name="Lin Z.L."/>
            <person name="Gong L."/>
            <person name="Gai X.T."/>
            <person name="Zhang L.Q."/>
            <person name="Li J.Y."/>
            <person name="Jin Y."/>
            <person name="Xia Z.Y."/>
        </authorList>
    </citation>
    <scope>NUCLEOTIDE SEQUENCE</scope>
    <source>
        <strain evidence="12">21MJYT02-11</strain>
    </source>
</reference>
<evidence type="ECO:0000256" key="5">
    <source>
        <dbReference type="ARBA" id="ARBA00023136"/>
    </source>
</evidence>
<keyword evidence="3 9" id="KW-0812">Transmembrane</keyword>
<proteinExistence type="inferred from homology"/>
<keyword evidence="13" id="KW-1185">Reference proteome</keyword>
<keyword evidence="5 9" id="KW-0472">Membrane</keyword>
<evidence type="ECO:0000256" key="6">
    <source>
        <dbReference type="ARBA" id="ARBA00029447"/>
    </source>
</evidence>
<dbReference type="CDD" id="cd12912">
    <property type="entry name" value="PDC2_MCP_like"/>
    <property type="match status" value="1"/>
</dbReference>
<dbReference type="Pfam" id="PF00672">
    <property type="entry name" value="HAMP"/>
    <property type="match status" value="1"/>
</dbReference>
<dbReference type="Pfam" id="PF02743">
    <property type="entry name" value="dCache_1"/>
    <property type="match status" value="1"/>
</dbReference>
<keyword evidence="4 9" id="KW-1133">Transmembrane helix</keyword>
<evidence type="ECO:0000256" key="8">
    <source>
        <dbReference type="SAM" id="MobiDB-lite"/>
    </source>
</evidence>
<keyword evidence="7" id="KW-0807">Transducer</keyword>
<accession>A0ABT1AP74</accession>
<dbReference type="PROSITE" id="PS50885">
    <property type="entry name" value="HAMP"/>
    <property type="match status" value="1"/>
</dbReference>
<gene>
    <name evidence="12" type="ORF">NG900_18745</name>
</gene>
<dbReference type="EMBL" id="JAMXHT010000007">
    <property type="protein sequence ID" value="MCO5400240.1"/>
    <property type="molecule type" value="Genomic_DNA"/>
</dbReference>
<dbReference type="InterPro" id="IPR033479">
    <property type="entry name" value="dCache_1"/>
</dbReference>
<evidence type="ECO:0000259" key="11">
    <source>
        <dbReference type="PROSITE" id="PS50885"/>
    </source>
</evidence>
<feature type="region of interest" description="Disordered" evidence="8">
    <location>
        <begin position="389"/>
        <end position="409"/>
    </location>
</feature>
<evidence type="ECO:0000256" key="9">
    <source>
        <dbReference type="SAM" id="Phobius"/>
    </source>
</evidence>
<dbReference type="PROSITE" id="PS50111">
    <property type="entry name" value="CHEMOTAXIS_TRANSDUC_2"/>
    <property type="match status" value="1"/>
</dbReference>
<protein>
    <submittedName>
        <fullName evidence="12">Methyl-accepting chemotaxis protein</fullName>
    </submittedName>
</protein>
<dbReference type="InterPro" id="IPR003660">
    <property type="entry name" value="HAMP_dom"/>
</dbReference>
<comment type="caution">
    <text evidence="12">The sequence shown here is derived from an EMBL/GenBank/DDBJ whole genome shotgun (WGS) entry which is preliminary data.</text>
</comment>
<dbReference type="PANTHER" id="PTHR43531:SF16">
    <property type="entry name" value="METHYL-ACCEPTING CHEMOTAXIS PROTEIN II"/>
    <property type="match status" value="1"/>
</dbReference>
<dbReference type="SMART" id="SM00304">
    <property type="entry name" value="HAMP"/>
    <property type="match status" value="1"/>
</dbReference>
<dbReference type="Pfam" id="PF00015">
    <property type="entry name" value="MCPsignal"/>
    <property type="match status" value="1"/>
</dbReference>
<comment type="subcellular location">
    <subcellularLocation>
        <location evidence="1">Cell membrane</location>
        <topology evidence="1">Multi-pass membrane protein</topology>
    </subcellularLocation>
</comment>
<dbReference type="InterPro" id="IPR051310">
    <property type="entry name" value="MCP_chemotaxis"/>
</dbReference>
<feature type="compositionally biased region" description="Polar residues" evidence="8">
    <location>
        <begin position="389"/>
        <end position="401"/>
    </location>
</feature>
<organism evidence="12 13">
    <name type="scientific">Ralstonia soli</name>
    <dbReference type="NCBI Taxonomy" id="2953896"/>
    <lineage>
        <taxon>Bacteria</taxon>
        <taxon>Pseudomonadati</taxon>
        <taxon>Pseudomonadota</taxon>
        <taxon>Betaproteobacteria</taxon>
        <taxon>Burkholderiales</taxon>
        <taxon>Burkholderiaceae</taxon>
        <taxon>Ralstonia</taxon>
    </lineage>
</organism>
<evidence type="ECO:0000313" key="13">
    <source>
        <dbReference type="Proteomes" id="UP001162811"/>
    </source>
</evidence>
<evidence type="ECO:0000313" key="12">
    <source>
        <dbReference type="EMBL" id="MCO5400240.1"/>
    </source>
</evidence>
<evidence type="ECO:0000256" key="1">
    <source>
        <dbReference type="ARBA" id="ARBA00004651"/>
    </source>
</evidence>
<evidence type="ECO:0000256" key="4">
    <source>
        <dbReference type="ARBA" id="ARBA00022989"/>
    </source>
</evidence>
<dbReference type="SUPFAM" id="SSF58104">
    <property type="entry name" value="Methyl-accepting chemotaxis protein (MCP) signaling domain"/>
    <property type="match status" value="1"/>
</dbReference>
<keyword evidence="2" id="KW-1003">Cell membrane</keyword>
<evidence type="ECO:0000256" key="3">
    <source>
        <dbReference type="ARBA" id="ARBA00022692"/>
    </source>
</evidence>
<name>A0ABT1AP74_9RALS</name>
<evidence type="ECO:0000256" key="7">
    <source>
        <dbReference type="PROSITE-ProRule" id="PRU00284"/>
    </source>
</evidence>
<evidence type="ECO:0000259" key="10">
    <source>
        <dbReference type="PROSITE" id="PS50111"/>
    </source>
</evidence>
<dbReference type="Proteomes" id="UP001162811">
    <property type="component" value="Unassembled WGS sequence"/>
</dbReference>
<dbReference type="SMART" id="SM00283">
    <property type="entry name" value="MA"/>
    <property type="match status" value="1"/>
</dbReference>
<dbReference type="Gene3D" id="3.30.450.20">
    <property type="entry name" value="PAS domain"/>
    <property type="match status" value="2"/>
</dbReference>
<dbReference type="CDD" id="cd06225">
    <property type="entry name" value="HAMP"/>
    <property type="match status" value="1"/>
</dbReference>
<dbReference type="PANTHER" id="PTHR43531">
    <property type="entry name" value="PROTEIN ICFG"/>
    <property type="match status" value="1"/>
</dbReference>
<feature type="transmembrane region" description="Helical" evidence="9">
    <location>
        <begin position="9"/>
        <end position="31"/>
    </location>
</feature>
<feature type="domain" description="HAMP" evidence="11">
    <location>
        <begin position="290"/>
        <end position="347"/>
    </location>
</feature>
<evidence type="ECO:0000256" key="2">
    <source>
        <dbReference type="ARBA" id="ARBA00022475"/>
    </source>
</evidence>
<feature type="domain" description="Methyl-accepting transducer" evidence="10">
    <location>
        <begin position="352"/>
        <end position="581"/>
    </location>
</feature>